<feature type="domain" description="Adenylate kinase active site lid" evidence="7">
    <location>
        <begin position="122"/>
        <end position="157"/>
    </location>
</feature>
<evidence type="ECO:0000256" key="6">
    <source>
        <dbReference type="RuleBase" id="RU003331"/>
    </source>
</evidence>
<keyword evidence="4 6" id="KW-0067">ATP-binding</keyword>
<dbReference type="UniPathway" id="UPA00588">
    <property type="reaction ID" value="UER00649"/>
</dbReference>
<dbReference type="Pfam" id="PF00406">
    <property type="entry name" value="ADK"/>
    <property type="match status" value="1"/>
</dbReference>
<keyword evidence="4" id="KW-0545">Nucleotide biosynthesis</keyword>
<feature type="binding site" evidence="4">
    <location>
        <begin position="85"/>
        <end position="88"/>
    </location>
    <ligand>
        <name>AMP</name>
        <dbReference type="ChEBI" id="CHEBI:456215"/>
    </ligand>
</feature>
<feature type="binding site" evidence="4">
    <location>
        <position position="125"/>
    </location>
    <ligand>
        <name>Zn(2+)</name>
        <dbReference type="ChEBI" id="CHEBI:29105"/>
        <note>structural</note>
    </ligand>
</feature>
<evidence type="ECO:0000256" key="4">
    <source>
        <dbReference type="HAMAP-Rule" id="MF_00235"/>
    </source>
</evidence>
<feature type="binding site" evidence="4">
    <location>
        <position position="31"/>
    </location>
    <ligand>
        <name>AMP</name>
        <dbReference type="ChEBI" id="CHEBI:456215"/>
    </ligand>
</feature>
<evidence type="ECO:0000256" key="2">
    <source>
        <dbReference type="ARBA" id="ARBA00022741"/>
    </source>
</evidence>
<dbReference type="InterPro" id="IPR007862">
    <property type="entry name" value="Adenylate_kinase_lid-dom"/>
</dbReference>
<dbReference type="GO" id="GO:0004017">
    <property type="term" value="F:AMP kinase activity"/>
    <property type="evidence" value="ECO:0007669"/>
    <property type="project" value="UniProtKB-UniRule"/>
</dbReference>
<dbReference type="InterPro" id="IPR033690">
    <property type="entry name" value="Adenylat_kinase_CS"/>
</dbReference>
<evidence type="ECO:0000259" key="7">
    <source>
        <dbReference type="Pfam" id="PF05191"/>
    </source>
</evidence>
<dbReference type="PRINTS" id="PR00094">
    <property type="entry name" value="ADENYLTKNASE"/>
</dbReference>
<keyword evidence="4" id="KW-0862">Zinc</keyword>
<comment type="subunit">
    <text evidence="4 6">Monomer.</text>
</comment>
<feature type="binding site" evidence="4">
    <location>
        <position position="92"/>
    </location>
    <ligand>
        <name>AMP</name>
        <dbReference type="ChEBI" id="CHEBI:456215"/>
    </ligand>
</feature>
<evidence type="ECO:0000256" key="5">
    <source>
        <dbReference type="RuleBase" id="RU003330"/>
    </source>
</evidence>
<evidence type="ECO:0000313" key="8">
    <source>
        <dbReference type="EMBL" id="HGI87672.1"/>
    </source>
</evidence>
<organism evidence="8">
    <name type="scientific">Ignisphaera aggregans</name>
    <dbReference type="NCBI Taxonomy" id="334771"/>
    <lineage>
        <taxon>Archaea</taxon>
        <taxon>Thermoproteota</taxon>
        <taxon>Thermoprotei</taxon>
        <taxon>Desulfurococcales</taxon>
        <taxon>Desulfurococcaceae</taxon>
        <taxon>Ignisphaera</taxon>
    </lineage>
</organism>
<dbReference type="HAMAP" id="MF_00235">
    <property type="entry name" value="Adenylate_kinase_Adk"/>
    <property type="match status" value="1"/>
</dbReference>
<dbReference type="InterPro" id="IPR006259">
    <property type="entry name" value="Adenyl_kin_sub"/>
</dbReference>
<dbReference type="AlphaFoldDB" id="A0A7C4BDT5"/>
<feature type="binding site" evidence="4">
    <location>
        <begin position="57"/>
        <end position="59"/>
    </location>
    <ligand>
        <name>AMP</name>
        <dbReference type="ChEBI" id="CHEBI:456215"/>
    </ligand>
</feature>
<gene>
    <name evidence="4" type="primary">adk</name>
    <name evidence="8" type="ORF">ENV14_04690</name>
</gene>
<evidence type="ECO:0000256" key="1">
    <source>
        <dbReference type="ARBA" id="ARBA00022679"/>
    </source>
</evidence>
<dbReference type="InterPro" id="IPR027417">
    <property type="entry name" value="P-loop_NTPase"/>
</dbReference>
<feature type="binding site" evidence="4">
    <location>
        <position position="122"/>
    </location>
    <ligand>
        <name>ATP</name>
        <dbReference type="ChEBI" id="CHEBI:30616"/>
    </ligand>
</feature>
<dbReference type="Gene3D" id="3.40.50.300">
    <property type="entry name" value="P-loop containing nucleotide triphosphate hydrolases"/>
    <property type="match status" value="1"/>
</dbReference>
<comment type="caution">
    <text evidence="8">The sequence shown here is derived from an EMBL/GenBank/DDBJ whole genome shotgun (WGS) entry which is preliminary data.</text>
</comment>
<dbReference type="InterPro" id="IPR000850">
    <property type="entry name" value="Adenylat/UMP-CMP_kin"/>
</dbReference>
<keyword evidence="4" id="KW-0963">Cytoplasm</keyword>
<comment type="similarity">
    <text evidence="4 5">Belongs to the adenylate kinase family.</text>
</comment>
<keyword evidence="4" id="KW-0479">Metal-binding</keyword>
<dbReference type="NCBIfam" id="TIGR01351">
    <property type="entry name" value="adk"/>
    <property type="match status" value="1"/>
</dbReference>
<dbReference type="NCBIfam" id="NF001380">
    <property type="entry name" value="PRK00279.1-2"/>
    <property type="match status" value="1"/>
</dbReference>
<feature type="binding site" evidence="4">
    <location>
        <position position="194"/>
    </location>
    <ligand>
        <name>ATP</name>
        <dbReference type="ChEBI" id="CHEBI:30616"/>
    </ligand>
</feature>
<feature type="binding site" evidence="4">
    <location>
        <position position="148"/>
    </location>
    <ligand>
        <name>Zn(2+)</name>
        <dbReference type="ChEBI" id="CHEBI:29105"/>
        <note>structural</note>
    </ligand>
</feature>
<dbReference type="FunFam" id="3.40.50.300:FF:000106">
    <property type="entry name" value="Adenylate kinase mitochondrial"/>
    <property type="match status" value="1"/>
</dbReference>
<comment type="function">
    <text evidence="4">Catalyzes the reversible transfer of the terminal phosphate group between ATP and AMP. Plays an important role in cellular energy homeostasis and in adenine nucleotide metabolism.</text>
</comment>
<feature type="binding site" evidence="4">
    <location>
        <position position="145"/>
    </location>
    <ligand>
        <name>Zn(2+)</name>
        <dbReference type="ChEBI" id="CHEBI:29105"/>
        <note>structural</note>
    </ligand>
</feature>
<dbReference type="PROSITE" id="PS00113">
    <property type="entry name" value="ADENYLATE_KINASE"/>
    <property type="match status" value="1"/>
</dbReference>
<feature type="binding site" evidence="4">
    <location>
        <position position="36"/>
    </location>
    <ligand>
        <name>AMP</name>
        <dbReference type="ChEBI" id="CHEBI:456215"/>
    </ligand>
</feature>
<sequence>MKLVFIGPPGIGKGTYAKMLNQKYGIPHISTGDIFREEIAKGSELGLKVKQYVEKGLLVPDEIVIEVVKRVLQSPLCSKGFILDGFPRTLRQAEELDKVVKIDVAFLFEAPVEVIIERVSGRLVCSKCGAIYNISWKPPKKPGVCDVCGAPLIRRKDDEPEVVRERYNVYKQTFAPVIEYYRGKGILVEVNAARDATLVVTDVERILIEKGLITKT</sequence>
<feature type="region of interest" description="LID" evidence="4">
    <location>
        <begin position="121"/>
        <end position="158"/>
    </location>
</feature>
<feature type="binding site" evidence="4">
    <location>
        <position position="166"/>
    </location>
    <ligand>
        <name>AMP</name>
        <dbReference type="ChEBI" id="CHEBI:456215"/>
    </ligand>
</feature>
<feature type="binding site" evidence="4">
    <location>
        <begin position="10"/>
        <end position="15"/>
    </location>
    <ligand>
        <name>ATP</name>
        <dbReference type="ChEBI" id="CHEBI:30616"/>
    </ligand>
</feature>
<proteinExistence type="inferred from homology"/>
<keyword evidence="2 4" id="KW-0547">Nucleotide-binding</keyword>
<name>A0A7C4BDT5_9CREN</name>
<accession>A0A7C4BDT5</accession>
<feature type="binding site" evidence="4">
    <location>
        <begin position="131"/>
        <end position="132"/>
    </location>
    <ligand>
        <name>ATP</name>
        <dbReference type="ChEBI" id="CHEBI:30616"/>
    </ligand>
</feature>
<dbReference type="PANTHER" id="PTHR23359">
    <property type="entry name" value="NUCLEOTIDE KINASE"/>
    <property type="match status" value="1"/>
</dbReference>
<dbReference type="EMBL" id="DTFF01000041">
    <property type="protein sequence ID" value="HGI87672.1"/>
    <property type="molecule type" value="Genomic_DNA"/>
</dbReference>
<feature type="binding site" evidence="4">
    <location>
        <position position="155"/>
    </location>
    <ligand>
        <name>AMP</name>
        <dbReference type="ChEBI" id="CHEBI:456215"/>
    </ligand>
</feature>
<evidence type="ECO:0000256" key="3">
    <source>
        <dbReference type="ARBA" id="ARBA00022777"/>
    </source>
</evidence>
<comment type="pathway">
    <text evidence="4">Purine metabolism; AMP biosynthesis via salvage pathway; AMP from ADP: step 1/1.</text>
</comment>
<comment type="subcellular location">
    <subcellularLocation>
        <location evidence="4 6">Cytoplasm</location>
    </subcellularLocation>
</comment>
<dbReference type="GO" id="GO:0005737">
    <property type="term" value="C:cytoplasm"/>
    <property type="evidence" value="ECO:0007669"/>
    <property type="project" value="UniProtKB-SubCell"/>
</dbReference>
<dbReference type="GO" id="GO:0005524">
    <property type="term" value="F:ATP binding"/>
    <property type="evidence" value="ECO:0007669"/>
    <property type="project" value="UniProtKB-UniRule"/>
</dbReference>
<comment type="domain">
    <text evidence="4">Consists of three domains, a large central CORE domain and two small peripheral domains, NMPbind and LID, which undergo movements during catalysis. The LID domain closes over the site of phosphoryl transfer upon ATP binding. Assembling and dissambling the active center during each catalytic cycle provides an effective means to prevent ATP hydrolysis. Some bacteria have evolved a zinc-coordinating structure that stabilizes the LID domain.</text>
</comment>
<dbReference type="GO" id="GO:0044209">
    <property type="term" value="P:AMP salvage"/>
    <property type="evidence" value="ECO:0007669"/>
    <property type="project" value="UniProtKB-UniRule"/>
</dbReference>
<comment type="catalytic activity">
    <reaction evidence="4 6">
        <text>AMP + ATP = 2 ADP</text>
        <dbReference type="Rhea" id="RHEA:12973"/>
        <dbReference type="ChEBI" id="CHEBI:30616"/>
        <dbReference type="ChEBI" id="CHEBI:456215"/>
        <dbReference type="ChEBI" id="CHEBI:456216"/>
        <dbReference type="EC" id="2.7.4.3"/>
    </reaction>
</comment>
<feature type="region of interest" description="NMP" evidence="4">
    <location>
        <begin position="30"/>
        <end position="59"/>
    </location>
</feature>
<dbReference type="Pfam" id="PF05191">
    <property type="entry name" value="ADK_lid"/>
    <property type="match status" value="1"/>
</dbReference>
<reference evidence="8" key="1">
    <citation type="journal article" date="2020" name="mSystems">
        <title>Genome- and Community-Level Interaction Insights into Carbon Utilization and Element Cycling Functions of Hydrothermarchaeota in Hydrothermal Sediment.</title>
        <authorList>
            <person name="Zhou Z."/>
            <person name="Liu Y."/>
            <person name="Xu W."/>
            <person name="Pan J."/>
            <person name="Luo Z.H."/>
            <person name="Li M."/>
        </authorList>
    </citation>
    <scope>NUCLEOTIDE SEQUENCE [LARGE SCALE GENOMIC DNA]</scope>
    <source>
        <strain evidence="8">SpSt-732</strain>
    </source>
</reference>
<protein>
    <recommendedName>
        <fullName evidence="4 6">Adenylate kinase</fullName>
        <shortName evidence="4">AK</shortName>
        <ecNumber evidence="4 6">2.7.4.3</ecNumber>
    </recommendedName>
    <alternativeName>
        <fullName evidence="4">ATP-AMP transphosphorylase</fullName>
    </alternativeName>
    <alternativeName>
        <fullName evidence="4">ATP:AMP phosphotransferase</fullName>
    </alternativeName>
    <alternativeName>
        <fullName evidence="4">Adenylate monophosphate kinase</fullName>
    </alternativeName>
</protein>
<dbReference type="NCBIfam" id="NF001381">
    <property type="entry name" value="PRK00279.1-3"/>
    <property type="match status" value="1"/>
</dbReference>
<dbReference type="EC" id="2.7.4.3" evidence="4 6"/>
<keyword evidence="3 4" id="KW-0418">Kinase</keyword>
<feature type="binding site" evidence="4">
    <location>
        <position position="128"/>
    </location>
    <ligand>
        <name>Zn(2+)</name>
        <dbReference type="ChEBI" id="CHEBI:29105"/>
        <note>structural</note>
    </ligand>
</feature>
<dbReference type="SUPFAM" id="SSF52540">
    <property type="entry name" value="P-loop containing nucleoside triphosphate hydrolases"/>
    <property type="match status" value="1"/>
</dbReference>
<dbReference type="CDD" id="cd01428">
    <property type="entry name" value="ADK"/>
    <property type="match status" value="1"/>
</dbReference>
<dbReference type="GO" id="GO:0008270">
    <property type="term" value="F:zinc ion binding"/>
    <property type="evidence" value="ECO:0007669"/>
    <property type="project" value="UniProtKB-UniRule"/>
</dbReference>
<keyword evidence="1 4" id="KW-0808">Transferase</keyword>